<gene>
    <name evidence="9" type="primary">LOC106458518</name>
</gene>
<evidence type="ECO:0000256" key="4">
    <source>
        <dbReference type="ARBA" id="ARBA00022989"/>
    </source>
</evidence>
<evidence type="ECO:0000313" key="9">
    <source>
        <dbReference type="RefSeq" id="XP_013773493.1"/>
    </source>
</evidence>
<dbReference type="Pfam" id="PF02535">
    <property type="entry name" value="Zip"/>
    <property type="match status" value="1"/>
</dbReference>
<comment type="similarity">
    <text evidence="2">Belongs to the ZIP transporter (TC 2.A.5) family.</text>
</comment>
<keyword evidence="3 6" id="KW-0812">Transmembrane</keyword>
<dbReference type="InterPro" id="IPR050799">
    <property type="entry name" value="ZIP_Transporter"/>
</dbReference>
<feature type="chain" id="PRO_5047236662" evidence="7">
    <location>
        <begin position="25"/>
        <end position="366"/>
    </location>
</feature>
<evidence type="ECO:0000256" key="7">
    <source>
        <dbReference type="SAM" id="SignalP"/>
    </source>
</evidence>
<keyword evidence="8" id="KW-1185">Reference proteome</keyword>
<evidence type="ECO:0000256" key="1">
    <source>
        <dbReference type="ARBA" id="ARBA00004141"/>
    </source>
</evidence>
<feature type="signal peptide" evidence="7">
    <location>
        <begin position="1"/>
        <end position="24"/>
    </location>
</feature>
<feature type="transmembrane region" description="Helical" evidence="6">
    <location>
        <begin position="158"/>
        <end position="181"/>
    </location>
</feature>
<evidence type="ECO:0000313" key="8">
    <source>
        <dbReference type="Proteomes" id="UP000694941"/>
    </source>
</evidence>
<dbReference type="PANTHER" id="PTHR12191:SF37">
    <property type="entry name" value="ZINC TRANSPORTER FOI"/>
    <property type="match status" value="1"/>
</dbReference>
<sequence length="366" mass="40594">MGLSVKVLVTSLTVVFILVVVAESEKELNLEPFARVAFNKYVSLFSRSSVSPTNKFDFEKDFKLFVEELRSGVLLEQLGNNKGESNCTSLLRSTFTDSDVLCQAVTQCISSTELFSLVPNSTKSLSDAITQLCPVLLVQQRTGECEVEKVHSSRPSTAAIWGLGILFVTIISCCSLGGVVLMPLMNKRLYKKFIMMFEGLAVGSLLSSAIFHLIPQSFGILDNDPHHSYLWRALIIFGGVYLFFLTERFLKFIGKAKQKRKLKKSTKSEMTLSISVSEMTTDSVATTVPPSSIKPVDTEKNKVIANEKSPEKMNGSVGDEKVLEMNLDKWLKMAVLAPQLAIPQLIQTNQFLSCHMDVPEMLSQIL</sequence>
<keyword evidence="4 6" id="KW-1133">Transmembrane helix</keyword>
<dbReference type="InterPro" id="IPR003689">
    <property type="entry name" value="ZIP"/>
</dbReference>
<protein>
    <submittedName>
        <fullName evidence="9">Zinc transporter ZIP14-like</fullName>
    </submittedName>
</protein>
<evidence type="ECO:0000256" key="6">
    <source>
        <dbReference type="SAM" id="Phobius"/>
    </source>
</evidence>
<proteinExistence type="inferred from homology"/>
<evidence type="ECO:0000256" key="5">
    <source>
        <dbReference type="ARBA" id="ARBA00023136"/>
    </source>
</evidence>
<dbReference type="PANTHER" id="PTHR12191">
    <property type="entry name" value="SOLUTE CARRIER FAMILY 39"/>
    <property type="match status" value="1"/>
</dbReference>
<comment type="subcellular location">
    <subcellularLocation>
        <location evidence="1">Membrane</location>
        <topology evidence="1">Multi-pass membrane protein</topology>
    </subcellularLocation>
</comment>
<feature type="transmembrane region" description="Helical" evidence="6">
    <location>
        <begin position="229"/>
        <end position="250"/>
    </location>
</feature>
<keyword evidence="7" id="KW-0732">Signal</keyword>
<keyword evidence="5 6" id="KW-0472">Membrane</keyword>
<evidence type="ECO:0000256" key="3">
    <source>
        <dbReference type="ARBA" id="ARBA00022692"/>
    </source>
</evidence>
<evidence type="ECO:0000256" key="2">
    <source>
        <dbReference type="ARBA" id="ARBA00006939"/>
    </source>
</evidence>
<dbReference type="RefSeq" id="XP_013773493.1">
    <property type="nucleotide sequence ID" value="XM_013918039.2"/>
</dbReference>
<name>A0ABM1B2J3_LIMPO</name>
<feature type="transmembrane region" description="Helical" evidence="6">
    <location>
        <begin position="193"/>
        <end position="214"/>
    </location>
</feature>
<accession>A0ABM1B2J3</accession>
<organism evidence="8 9">
    <name type="scientific">Limulus polyphemus</name>
    <name type="common">Atlantic horseshoe crab</name>
    <dbReference type="NCBI Taxonomy" id="6850"/>
    <lineage>
        <taxon>Eukaryota</taxon>
        <taxon>Metazoa</taxon>
        <taxon>Ecdysozoa</taxon>
        <taxon>Arthropoda</taxon>
        <taxon>Chelicerata</taxon>
        <taxon>Merostomata</taxon>
        <taxon>Xiphosura</taxon>
        <taxon>Limulidae</taxon>
        <taxon>Limulus</taxon>
    </lineage>
</organism>
<dbReference type="GeneID" id="106458518"/>
<reference evidence="9" key="1">
    <citation type="submission" date="2025-08" db="UniProtKB">
        <authorList>
            <consortium name="RefSeq"/>
        </authorList>
    </citation>
    <scope>IDENTIFICATION</scope>
    <source>
        <tissue evidence="9">Muscle</tissue>
    </source>
</reference>
<dbReference type="Proteomes" id="UP000694941">
    <property type="component" value="Unplaced"/>
</dbReference>